<dbReference type="InterPro" id="IPR047265">
    <property type="entry name" value="PIF1-like_bHLH"/>
</dbReference>
<dbReference type="GO" id="GO:0005634">
    <property type="term" value="C:nucleus"/>
    <property type="evidence" value="ECO:0007669"/>
    <property type="project" value="UniProtKB-SubCell"/>
</dbReference>
<name>A0A833RHW5_9POAL</name>
<evidence type="ECO:0000256" key="5">
    <source>
        <dbReference type="ARBA" id="ARBA00023242"/>
    </source>
</evidence>
<feature type="domain" description="BHLH" evidence="7">
    <location>
        <begin position="283"/>
        <end position="332"/>
    </location>
</feature>
<dbReference type="EMBL" id="SWLB01000007">
    <property type="protein sequence ID" value="KAF3336201.1"/>
    <property type="molecule type" value="Genomic_DNA"/>
</dbReference>
<protein>
    <submittedName>
        <fullName evidence="8">Transcription factor PIF3 isoform X2</fullName>
    </submittedName>
</protein>
<dbReference type="Pfam" id="PF00010">
    <property type="entry name" value="HLH"/>
    <property type="match status" value="1"/>
</dbReference>
<dbReference type="InterPro" id="IPR044273">
    <property type="entry name" value="PIF3-like"/>
</dbReference>
<evidence type="ECO:0000313" key="9">
    <source>
        <dbReference type="Proteomes" id="UP000623129"/>
    </source>
</evidence>
<dbReference type="Gene3D" id="4.10.280.10">
    <property type="entry name" value="Helix-loop-helix DNA-binding domain"/>
    <property type="match status" value="1"/>
</dbReference>
<dbReference type="AlphaFoldDB" id="A0A833RHW5"/>
<sequence length="462" mass="50433">MPLSEVLEKTTKPKATMNTSSSPFYLSDNEFAELLWDNGQIVTHDHSTRPKKSPERIQQRHSNICTSNNANANANGFSNTKGKMTSTADNIMANEFPGNDILRAEDDDVVPWIHYSLNDPLRSSSPIRPDLLHVDDFCSDFFEFAGTNQSTLDFTTTVQPNNNAGAGTGTTAGVTNFSLFKERLASGAKASTSTINRNATEKSFIRANEKKSSIIRHEPVLAAPVCSVVNDETIESSEPKHAGKRKIREGDESSSNSEVDMDDESAGEKRVAIGRGASAKKSRAAEVHNMSERRRRERINEKMKALQELIPNCSKADKASMLDDAIGYLKTLQLQVQMMSMGNGMFMPPPVMIPTMMQPLRGPPMAHYPPLGLGLYQMGMGAMGMYPQVHPQQFIPGPHDAMHGMISPMPPLHPQVSTKLTQVGSSSENAVTTTAGTSVGSTFVREDARVANPVKPDPKAEK</sequence>
<feature type="region of interest" description="Disordered" evidence="6">
    <location>
        <begin position="1"/>
        <end position="23"/>
    </location>
</feature>
<reference evidence="8" key="1">
    <citation type="submission" date="2020-01" db="EMBL/GenBank/DDBJ databases">
        <title>Genome sequence of Kobresia littledalei, the first chromosome-level genome in the family Cyperaceae.</title>
        <authorList>
            <person name="Qu G."/>
        </authorList>
    </citation>
    <scope>NUCLEOTIDE SEQUENCE</scope>
    <source>
        <strain evidence="8">C.B.Clarke</strain>
        <tissue evidence="8">Leaf</tissue>
    </source>
</reference>
<dbReference type="PANTHER" id="PTHR46807:SF1">
    <property type="entry name" value="TRANSCRIPTION FACTOR PIF3"/>
    <property type="match status" value="1"/>
</dbReference>
<dbReference type="CDD" id="cd11445">
    <property type="entry name" value="bHLH_AtPIF_like"/>
    <property type="match status" value="1"/>
</dbReference>
<evidence type="ECO:0000256" key="1">
    <source>
        <dbReference type="ARBA" id="ARBA00004123"/>
    </source>
</evidence>
<keyword evidence="9" id="KW-1185">Reference proteome</keyword>
<keyword evidence="5" id="KW-0539">Nucleus</keyword>
<feature type="compositionally biased region" description="Basic and acidic residues" evidence="6">
    <location>
        <begin position="1"/>
        <end position="11"/>
    </location>
</feature>
<dbReference type="PROSITE" id="PS50888">
    <property type="entry name" value="BHLH"/>
    <property type="match status" value="1"/>
</dbReference>
<evidence type="ECO:0000259" key="7">
    <source>
        <dbReference type="PROSITE" id="PS50888"/>
    </source>
</evidence>
<dbReference type="InterPro" id="IPR036638">
    <property type="entry name" value="HLH_DNA-bd_sf"/>
</dbReference>
<dbReference type="OrthoDB" id="690068at2759"/>
<feature type="region of interest" description="Disordered" evidence="6">
    <location>
        <begin position="427"/>
        <end position="462"/>
    </location>
</feature>
<dbReference type="SMART" id="SM00353">
    <property type="entry name" value="HLH"/>
    <property type="match status" value="1"/>
</dbReference>
<comment type="caution">
    <text evidence="8">The sequence shown here is derived from an EMBL/GenBank/DDBJ whole genome shotgun (WGS) entry which is preliminary data.</text>
</comment>
<keyword evidence="4" id="KW-0804">Transcription</keyword>
<dbReference type="GO" id="GO:0003700">
    <property type="term" value="F:DNA-binding transcription factor activity"/>
    <property type="evidence" value="ECO:0007669"/>
    <property type="project" value="InterPro"/>
</dbReference>
<feature type="compositionally biased region" description="Basic and acidic residues" evidence="6">
    <location>
        <begin position="283"/>
        <end position="295"/>
    </location>
</feature>
<proteinExistence type="inferred from homology"/>
<evidence type="ECO:0000256" key="3">
    <source>
        <dbReference type="ARBA" id="ARBA00023015"/>
    </source>
</evidence>
<accession>A0A833RHW5</accession>
<evidence type="ECO:0000313" key="8">
    <source>
        <dbReference type="EMBL" id="KAF3336201.1"/>
    </source>
</evidence>
<dbReference type="SUPFAM" id="SSF47459">
    <property type="entry name" value="HLH, helix-loop-helix DNA-binding domain"/>
    <property type="match status" value="1"/>
</dbReference>
<organism evidence="8 9">
    <name type="scientific">Carex littledalei</name>
    <dbReference type="NCBI Taxonomy" id="544730"/>
    <lineage>
        <taxon>Eukaryota</taxon>
        <taxon>Viridiplantae</taxon>
        <taxon>Streptophyta</taxon>
        <taxon>Embryophyta</taxon>
        <taxon>Tracheophyta</taxon>
        <taxon>Spermatophyta</taxon>
        <taxon>Magnoliopsida</taxon>
        <taxon>Liliopsida</taxon>
        <taxon>Poales</taxon>
        <taxon>Cyperaceae</taxon>
        <taxon>Cyperoideae</taxon>
        <taxon>Cariceae</taxon>
        <taxon>Carex</taxon>
        <taxon>Carex subgen. Euthyceras</taxon>
    </lineage>
</organism>
<keyword evidence="3" id="KW-0805">Transcription regulation</keyword>
<evidence type="ECO:0000256" key="4">
    <source>
        <dbReference type="ARBA" id="ARBA00023163"/>
    </source>
</evidence>
<evidence type="ECO:0000256" key="2">
    <source>
        <dbReference type="ARBA" id="ARBA00005510"/>
    </source>
</evidence>
<feature type="compositionally biased region" description="Low complexity" evidence="6">
    <location>
        <begin position="430"/>
        <end position="442"/>
    </location>
</feature>
<dbReference type="FunFam" id="4.10.280.10:FF:000004">
    <property type="entry name" value="Basic helix-loop-helix transcription factor"/>
    <property type="match status" value="1"/>
</dbReference>
<dbReference type="InterPro" id="IPR011598">
    <property type="entry name" value="bHLH_dom"/>
</dbReference>
<comment type="similarity">
    <text evidence="2">Belongs to the bHLH protein family.</text>
</comment>
<dbReference type="Proteomes" id="UP000623129">
    <property type="component" value="Unassembled WGS sequence"/>
</dbReference>
<dbReference type="PANTHER" id="PTHR46807">
    <property type="entry name" value="TRANSCRIPTION FACTOR PIF3"/>
    <property type="match status" value="1"/>
</dbReference>
<feature type="region of interest" description="Disordered" evidence="6">
    <location>
        <begin position="234"/>
        <end position="295"/>
    </location>
</feature>
<comment type="subcellular location">
    <subcellularLocation>
        <location evidence="1">Nucleus</location>
    </subcellularLocation>
</comment>
<evidence type="ECO:0000256" key="6">
    <source>
        <dbReference type="SAM" id="MobiDB-lite"/>
    </source>
</evidence>
<dbReference type="GO" id="GO:0046983">
    <property type="term" value="F:protein dimerization activity"/>
    <property type="evidence" value="ECO:0007669"/>
    <property type="project" value="InterPro"/>
</dbReference>
<gene>
    <name evidence="8" type="ORF">FCM35_KLT18787</name>
</gene>